<dbReference type="GO" id="GO:0009253">
    <property type="term" value="P:peptidoglycan catabolic process"/>
    <property type="evidence" value="ECO:0007669"/>
    <property type="project" value="InterPro"/>
</dbReference>
<dbReference type="EMBL" id="JABXYJ010000003">
    <property type="protein sequence ID" value="NVO77392.1"/>
    <property type="molecule type" value="Genomic_DNA"/>
</dbReference>
<dbReference type="GO" id="GO:0016998">
    <property type="term" value="P:cell wall macromolecule catabolic process"/>
    <property type="evidence" value="ECO:0007669"/>
    <property type="project" value="InterPro"/>
</dbReference>
<evidence type="ECO:0000256" key="1">
    <source>
        <dbReference type="ARBA" id="ARBA00000632"/>
    </source>
</evidence>
<gene>
    <name evidence="8" type="ORF">HV832_06055</name>
</gene>
<evidence type="ECO:0000256" key="6">
    <source>
        <dbReference type="ARBA" id="ARBA00023295"/>
    </source>
</evidence>
<dbReference type="CDD" id="cd00737">
    <property type="entry name" value="lyz_endolysin_autolysin"/>
    <property type="match status" value="1"/>
</dbReference>
<dbReference type="SUPFAM" id="SSF53955">
    <property type="entry name" value="Lysozyme-like"/>
    <property type="match status" value="1"/>
</dbReference>
<dbReference type="InterPro" id="IPR033907">
    <property type="entry name" value="Endolysin_autolysin"/>
</dbReference>
<comment type="caution">
    <text evidence="8">The sequence shown here is derived from an EMBL/GenBank/DDBJ whole genome shotgun (WGS) entry which is preliminary data.</text>
</comment>
<reference evidence="8 9" key="1">
    <citation type="submission" date="2020-06" db="EMBL/GenBank/DDBJ databases">
        <authorList>
            <person name="Qiu C."/>
            <person name="Liu Z."/>
        </authorList>
    </citation>
    <scope>NUCLEOTIDE SEQUENCE [LARGE SCALE GENOMIC DNA]</scope>
    <source>
        <strain evidence="8 9">EM 1</strain>
    </source>
</reference>
<keyword evidence="6 7" id="KW-0326">Glycosidase</keyword>
<dbReference type="InterPro" id="IPR002196">
    <property type="entry name" value="Glyco_hydro_24"/>
</dbReference>
<keyword evidence="5" id="KW-1035">Host cytoplasm</keyword>
<name>A0A850QAN8_9BURK</name>
<proteinExistence type="inferred from homology"/>
<keyword evidence="4 7" id="KW-0378">Hydrolase</keyword>
<evidence type="ECO:0000313" key="8">
    <source>
        <dbReference type="EMBL" id="NVO77392.1"/>
    </source>
</evidence>
<dbReference type="InterPro" id="IPR034690">
    <property type="entry name" value="Endolysin_T4_type"/>
</dbReference>
<dbReference type="GO" id="GO:0042742">
    <property type="term" value="P:defense response to bacterium"/>
    <property type="evidence" value="ECO:0007669"/>
    <property type="project" value="UniProtKB-KW"/>
</dbReference>
<evidence type="ECO:0000256" key="7">
    <source>
        <dbReference type="RuleBase" id="RU003788"/>
    </source>
</evidence>
<dbReference type="PANTHER" id="PTHR38107">
    <property type="match status" value="1"/>
</dbReference>
<accession>A0A850QAN8</accession>
<comment type="similarity">
    <text evidence="7">Belongs to the glycosyl hydrolase 24 family.</text>
</comment>
<dbReference type="Gene3D" id="1.10.530.40">
    <property type="match status" value="1"/>
</dbReference>
<dbReference type="RefSeq" id="WP_176802662.1">
    <property type="nucleotide sequence ID" value="NZ_JABXYJ010000003.1"/>
</dbReference>
<dbReference type="InterPro" id="IPR051018">
    <property type="entry name" value="Bacteriophage_GH24"/>
</dbReference>
<dbReference type="GO" id="GO:0003796">
    <property type="term" value="F:lysozyme activity"/>
    <property type="evidence" value="ECO:0007669"/>
    <property type="project" value="UniProtKB-EC"/>
</dbReference>
<evidence type="ECO:0000256" key="3">
    <source>
        <dbReference type="ARBA" id="ARBA00022638"/>
    </source>
</evidence>
<dbReference type="GO" id="GO:0031640">
    <property type="term" value="P:killing of cells of another organism"/>
    <property type="evidence" value="ECO:0007669"/>
    <property type="project" value="UniProtKB-KW"/>
</dbReference>
<dbReference type="HAMAP" id="MF_04110">
    <property type="entry name" value="ENDOLYSIN_T4"/>
    <property type="match status" value="1"/>
</dbReference>
<evidence type="ECO:0000313" key="9">
    <source>
        <dbReference type="Proteomes" id="UP000588051"/>
    </source>
</evidence>
<protein>
    <recommendedName>
        <fullName evidence="7">Lysozyme</fullName>
        <ecNumber evidence="7">3.2.1.17</ecNumber>
    </recommendedName>
</protein>
<organism evidence="8 9">
    <name type="scientific">Undibacterium oligocarboniphilum</name>
    <dbReference type="NCBI Taxonomy" id="666702"/>
    <lineage>
        <taxon>Bacteria</taxon>
        <taxon>Pseudomonadati</taxon>
        <taxon>Pseudomonadota</taxon>
        <taxon>Betaproteobacteria</taxon>
        <taxon>Burkholderiales</taxon>
        <taxon>Oxalobacteraceae</taxon>
        <taxon>Undibacterium</taxon>
    </lineage>
</organism>
<dbReference type="InterPro" id="IPR023346">
    <property type="entry name" value="Lysozyme-like_dom_sf"/>
</dbReference>
<dbReference type="AlphaFoldDB" id="A0A850QAN8"/>
<dbReference type="PANTHER" id="PTHR38107:SF3">
    <property type="entry name" value="LYSOZYME RRRD-RELATED"/>
    <property type="match status" value="1"/>
</dbReference>
<comment type="catalytic activity">
    <reaction evidence="1 7">
        <text>Hydrolysis of (1-&gt;4)-beta-linkages between N-acetylmuramic acid and N-acetyl-D-glucosamine residues in a peptidoglycan and between N-acetyl-D-glucosamine residues in chitodextrins.</text>
        <dbReference type="EC" id="3.2.1.17"/>
    </reaction>
</comment>
<evidence type="ECO:0000256" key="2">
    <source>
        <dbReference type="ARBA" id="ARBA00022529"/>
    </source>
</evidence>
<dbReference type="EC" id="3.2.1.17" evidence="7"/>
<evidence type="ECO:0000256" key="5">
    <source>
        <dbReference type="ARBA" id="ARBA00023200"/>
    </source>
</evidence>
<evidence type="ECO:0000256" key="4">
    <source>
        <dbReference type="ARBA" id="ARBA00022801"/>
    </source>
</evidence>
<dbReference type="InterPro" id="IPR023347">
    <property type="entry name" value="Lysozyme_dom_sf"/>
</dbReference>
<keyword evidence="3 7" id="KW-0081">Bacteriolytic enzyme</keyword>
<dbReference type="Proteomes" id="UP000588051">
    <property type="component" value="Unassembled WGS sequence"/>
</dbReference>
<sequence length="170" mass="18500">MALRDVNAATIDLVRQYEGIPDGDPATSAIEPYLDPVGIWTIGWGHAITYQGRFLRGDASQQQVRALYPGGISLDQALTLLHADLMNAGRDVLSVVAVSLNDNEFGALTSFVFNLGIGNLRNSTLLKKLNMNDRQGAADEFGRWIMAGGQPFSGLIKRRAAERTLFLLPV</sequence>
<keyword evidence="9" id="KW-1185">Reference proteome</keyword>
<dbReference type="Pfam" id="PF00959">
    <property type="entry name" value="Phage_lysozyme"/>
    <property type="match status" value="1"/>
</dbReference>
<keyword evidence="2 7" id="KW-0929">Antimicrobial</keyword>